<keyword evidence="2" id="KW-1185">Reference proteome</keyword>
<evidence type="ECO:0000313" key="1">
    <source>
        <dbReference type="EMBL" id="KAG0558526.1"/>
    </source>
</evidence>
<sequence>MTRCLLSEFSDAARPWLSRPSVASATTTRRTTASVAPTATVPIALATSKFRCCWAMAACDRWLPNRNTETQVVATYYCLNPLNWCADIEKICI</sequence>
<organism evidence="1 2">
    <name type="scientific">Ceratodon purpureus</name>
    <name type="common">Fire moss</name>
    <name type="synonym">Dicranum purpureum</name>
    <dbReference type="NCBI Taxonomy" id="3225"/>
    <lineage>
        <taxon>Eukaryota</taxon>
        <taxon>Viridiplantae</taxon>
        <taxon>Streptophyta</taxon>
        <taxon>Embryophyta</taxon>
        <taxon>Bryophyta</taxon>
        <taxon>Bryophytina</taxon>
        <taxon>Bryopsida</taxon>
        <taxon>Dicranidae</taxon>
        <taxon>Pseudoditrichales</taxon>
        <taxon>Ditrichaceae</taxon>
        <taxon>Ceratodon</taxon>
    </lineage>
</organism>
<reference evidence="1" key="1">
    <citation type="submission" date="2020-06" db="EMBL/GenBank/DDBJ databases">
        <title>WGS assembly of Ceratodon purpureus strain R40.</title>
        <authorList>
            <person name="Carey S.B."/>
            <person name="Jenkins J."/>
            <person name="Shu S."/>
            <person name="Lovell J.T."/>
            <person name="Sreedasyam A."/>
            <person name="Maumus F."/>
            <person name="Tiley G.P."/>
            <person name="Fernandez-Pozo N."/>
            <person name="Barry K."/>
            <person name="Chen C."/>
            <person name="Wang M."/>
            <person name="Lipzen A."/>
            <person name="Daum C."/>
            <person name="Saski C.A."/>
            <person name="Payton A.C."/>
            <person name="Mcbreen J.C."/>
            <person name="Conrad R.E."/>
            <person name="Kollar L.M."/>
            <person name="Olsson S."/>
            <person name="Huttunen S."/>
            <person name="Landis J.B."/>
            <person name="Wickett N.J."/>
            <person name="Johnson M.G."/>
            <person name="Rensing S.A."/>
            <person name="Grimwood J."/>
            <person name="Schmutz J."/>
            <person name="Mcdaniel S.F."/>
        </authorList>
    </citation>
    <scope>NUCLEOTIDE SEQUENCE</scope>
    <source>
        <strain evidence="1">R40</strain>
    </source>
</reference>
<protein>
    <submittedName>
        <fullName evidence="1">Uncharacterized protein</fullName>
    </submittedName>
</protein>
<evidence type="ECO:0000313" key="2">
    <source>
        <dbReference type="Proteomes" id="UP000822688"/>
    </source>
</evidence>
<dbReference type="AlphaFoldDB" id="A0A8T0GGF7"/>
<accession>A0A8T0GGF7</accession>
<name>A0A8T0GGF7_CERPU</name>
<dbReference type="EMBL" id="CM026431">
    <property type="protein sequence ID" value="KAG0558526.1"/>
    <property type="molecule type" value="Genomic_DNA"/>
</dbReference>
<dbReference type="Proteomes" id="UP000822688">
    <property type="component" value="Chromosome 10"/>
</dbReference>
<proteinExistence type="predicted"/>
<comment type="caution">
    <text evidence="1">The sequence shown here is derived from an EMBL/GenBank/DDBJ whole genome shotgun (WGS) entry which is preliminary data.</text>
</comment>
<gene>
    <name evidence="1" type="ORF">KC19_10G034800</name>
</gene>